<proteinExistence type="predicted"/>
<feature type="transmembrane region" description="Helical" evidence="1">
    <location>
        <begin position="79"/>
        <end position="102"/>
    </location>
</feature>
<dbReference type="WBParaSite" id="GPUH_0000203201-mRNA-1">
    <property type="protein sequence ID" value="GPUH_0000203201-mRNA-1"/>
    <property type="gene ID" value="GPUH_0000203201"/>
</dbReference>
<accession>A0A183CZY6</accession>
<reference evidence="5" key="1">
    <citation type="submission" date="2016-06" db="UniProtKB">
        <authorList>
            <consortium name="WormBaseParasite"/>
        </authorList>
    </citation>
    <scope>IDENTIFICATION</scope>
</reference>
<dbReference type="Pfam" id="PF25899">
    <property type="entry name" value="DUF7959"/>
    <property type="match status" value="1"/>
</dbReference>
<evidence type="ECO:0000256" key="1">
    <source>
        <dbReference type="SAM" id="Phobius"/>
    </source>
</evidence>
<keyword evidence="1" id="KW-1133">Transmembrane helix</keyword>
<keyword evidence="1" id="KW-0812">Transmembrane</keyword>
<dbReference type="EMBL" id="UYRT01002803">
    <property type="protein sequence ID" value="VDK31589.1"/>
    <property type="molecule type" value="Genomic_DNA"/>
</dbReference>
<evidence type="ECO:0000259" key="2">
    <source>
        <dbReference type="Pfam" id="PF25899"/>
    </source>
</evidence>
<reference evidence="3 4" key="2">
    <citation type="submission" date="2018-11" db="EMBL/GenBank/DDBJ databases">
        <authorList>
            <consortium name="Pathogen Informatics"/>
        </authorList>
    </citation>
    <scope>NUCLEOTIDE SEQUENCE [LARGE SCALE GENOMIC DNA]</scope>
</reference>
<evidence type="ECO:0000313" key="4">
    <source>
        <dbReference type="Proteomes" id="UP000271098"/>
    </source>
</evidence>
<feature type="domain" description="DUF7959" evidence="2">
    <location>
        <begin position="10"/>
        <end position="58"/>
    </location>
</feature>
<name>A0A183CZY6_9BILA</name>
<evidence type="ECO:0000313" key="3">
    <source>
        <dbReference type="EMBL" id="VDK31589.1"/>
    </source>
</evidence>
<dbReference type="Proteomes" id="UP000271098">
    <property type="component" value="Unassembled WGS sequence"/>
</dbReference>
<dbReference type="InterPro" id="IPR058265">
    <property type="entry name" value="DUF7959"/>
</dbReference>
<keyword evidence="1" id="KW-0472">Membrane</keyword>
<sequence length="116" mass="12720">MVAVWKLEITHSDKEANVESAINLLNKTLEQNDITFTVLDGQRKTELKLSKASLGAIPSTWGPMPAPAPSFRGYTGGSMFVLGFFMLLLGAAIGVGVVYFVWKRQHLGSLAYQVFE</sequence>
<keyword evidence="4" id="KW-1185">Reference proteome</keyword>
<organism evidence="5">
    <name type="scientific">Gongylonema pulchrum</name>
    <dbReference type="NCBI Taxonomy" id="637853"/>
    <lineage>
        <taxon>Eukaryota</taxon>
        <taxon>Metazoa</taxon>
        <taxon>Ecdysozoa</taxon>
        <taxon>Nematoda</taxon>
        <taxon>Chromadorea</taxon>
        <taxon>Rhabditida</taxon>
        <taxon>Spirurina</taxon>
        <taxon>Spiruromorpha</taxon>
        <taxon>Spiruroidea</taxon>
        <taxon>Gongylonematidae</taxon>
        <taxon>Gongylonema</taxon>
    </lineage>
</organism>
<protein>
    <submittedName>
        <fullName evidence="5">SEA domain-containing protein</fullName>
    </submittedName>
</protein>
<gene>
    <name evidence="3" type="ORF">GPUH_LOCUS2026</name>
</gene>
<dbReference type="AlphaFoldDB" id="A0A183CZY6"/>
<dbReference type="OrthoDB" id="5983572at2759"/>
<evidence type="ECO:0000313" key="5">
    <source>
        <dbReference type="WBParaSite" id="GPUH_0000203201-mRNA-1"/>
    </source>
</evidence>